<dbReference type="Pfam" id="PF08494">
    <property type="entry name" value="DEAD_assoc"/>
    <property type="match status" value="1"/>
</dbReference>
<dbReference type="GO" id="GO:0003677">
    <property type="term" value="F:DNA binding"/>
    <property type="evidence" value="ECO:0007669"/>
    <property type="project" value="UniProtKB-KW"/>
</dbReference>
<dbReference type="GO" id="GO:0005524">
    <property type="term" value="F:ATP binding"/>
    <property type="evidence" value="ECO:0007669"/>
    <property type="project" value="InterPro"/>
</dbReference>
<keyword evidence="3 9" id="KW-0347">Helicase</keyword>
<dbReference type="AlphaFoldDB" id="A0A376KVB0"/>
<organism evidence="9 10">
    <name type="scientific">Escherichia coli</name>
    <dbReference type="NCBI Taxonomy" id="562"/>
    <lineage>
        <taxon>Bacteria</taxon>
        <taxon>Pseudomonadati</taxon>
        <taxon>Pseudomonadota</taxon>
        <taxon>Gammaproteobacteria</taxon>
        <taxon>Enterobacterales</taxon>
        <taxon>Enterobacteriaceae</taxon>
        <taxon>Escherichia</taxon>
    </lineage>
</organism>
<feature type="domain" description="Lhr-like DEAD/H associated" evidence="7">
    <location>
        <begin position="126"/>
        <end position="191"/>
    </location>
</feature>
<dbReference type="GO" id="GO:0016887">
    <property type="term" value="F:ATP hydrolysis activity"/>
    <property type="evidence" value="ECO:0007669"/>
    <property type="project" value="TreeGrafter"/>
</dbReference>
<dbReference type="Proteomes" id="UP000255460">
    <property type="component" value="Unassembled WGS sequence"/>
</dbReference>
<dbReference type="PANTHER" id="PTHR47962">
    <property type="entry name" value="ATP-DEPENDENT HELICASE LHR-RELATED-RELATED"/>
    <property type="match status" value="1"/>
</dbReference>
<keyword evidence="1" id="KW-0227">DNA damage</keyword>
<keyword evidence="3 9" id="KW-0067">ATP-binding</keyword>
<sequence length="216" mass="23957">MYSVLLPEGEEKAGSRRVGELDEEMVYESRVNDIITLGATSWRIQQITRDQVIVTPAPGRSARLPFWRGEGNGRPAELGEMIGDFLHLLADGAFFSGTIPPWLAEENTNANIQGLIDEQRNATGIVPGSRHLVLERCRDEIGDWRIILHSPYGRRVHEPWALAITGRIHALWGADASVVASDDGIVARIPDTDGNCPTPRFFCLNQKSCCKLSARR</sequence>
<dbReference type="InterPro" id="IPR052511">
    <property type="entry name" value="ATP-dep_Helicase"/>
</dbReference>
<evidence type="ECO:0000256" key="5">
    <source>
        <dbReference type="ARBA" id="ARBA00023204"/>
    </source>
</evidence>
<evidence type="ECO:0000259" key="8">
    <source>
        <dbReference type="Pfam" id="PF19306"/>
    </source>
</evidence>
<evidence type="ECO:0000256" key="4">
    <source>
        <dbReference type="ARBA" id="ARBA00023125"/>
    </source>
</evidence>
<accession>A0A376KVB0</accession>
<dbReference type="GO" id="GO:0004386">
    <property type="term" value="F:helicase activity"/>
    <property type="evidence" value="ECO:0007669"/>
    <property type="project" value="UniProtKB-KW"/>
</dbReference>
<dbReference type="EC" id="3.6.1.-" evidence="9"/>
<keyword evidence="2 9" id="KW-0378">Hydrolase</keyword>
<evidence type="ECO:0000256" key="1">
    <source>
        <dbReference type="ARBA" id="ARBA00022763"/>
    </source>
</evidence>
<dbReference type="Pfam" id="PF19306">
    <property type="entry name" value="WHD_Lhr"/>
    <property type="match status" value="1"/>
</dbReference>
<feature type="domain" description="Helicase Lhr-like winged helix" evidence="8">
    <location>
        <begin position="14"/>
        <end position="63"/>
    </location>
</feature>
<evidence type="ECO:0000256" key="6">
    <source>
        <dbReference type="ARBA" id="ARBA00023235"/>
    </source>
</evidence>
<evidence type="ECO:0000259" key="7">
    <source>
        <dbReference type="Pfam" id="PF08494"/>
    </source>
</evidence>
<keyword evidence="4" id="KW-0238">DNA-binding</keyword>
<reference evidence="9 10" key="1">
    <citation type="submission" date="2018-06" db="EMBL/GenBank/DDBJ databases">
        <authorList>
            <consortium name="Pathogen Informatics"/>
            <person name="Doyle S."/>
        </authorList>
    </citation>
    <scope>NUCLEOTIDE SEQUENCE [LARGE SCALE GENOMIC DNA]</scope>
    <source>
        <strain evidence="9 10">NCTC10418</strain>
    </source>
</reference>
<keyword evidence="3 9" id="KW-0547">Nucleotide-binding</keyword>
<name>A0A376KVB0_ECOLX</name>
<keyword evidence="6" id="KW-0413">Isomerase</keyword>
<evidence type="ECO:0000256" key="2">
    <source>
        <dbReference type="ARBA" id="ARBA00022801"/>
    </source>
</evidence>
<evidence type="ECO:0000256" key="3">
    <source>
        <dbReference type="ARBA" id="ARBA00022806"/>
    </source>
</evidence>
<protein>
    <submittedName>
        <fullName evidence="9">ATP-dependent helicase</fullName>
        <ecNumber evidence="9">3.6.1.-</ecNumber>
    </submittedName>
</protein>
<evidence type="ECO:0000313" key="9">
    <source>
        <dbReference type="EMBL" id="STE85977.1"/>
    </source>
</evidence>
<dbReference type="PANTHER" id="PTHR47962:SF5">
    <property type="entry name" value="ATP-DEPENDENT HELICASE LHR-RELATED"/>
    <property type="match status" value="1"/>
</dbReference>
<evidence type="ECO:0000313" key="10">
    <source>
        <dbReference type="Proteomes" id="UP000255460"/>
    </source>
</evidence>
<dbReference type="InterPro" id="IPR013701">
    <property type="entry name" value="Lhr-like_DEAD/DEAH_assoc"/>
</dbReference>
<proteinExistence type="predicted"/>
<keyword evidence="5" id="KW-0234">DNA repair</keyword>
<dbReference type="InterPro" id="IPR045628">
    <property type="entry name" value="Lhr_WH_dom"/>
</dbReference>
<dbReference type="EMBL" id="UFZQ01000001">
    <property type="protein sequence ID" value="STE85977.1"/>
    <property type="molecule type" value="Genomic_DNA"/>
</dbReference>
<dbReference type="GO" id="GO:0006281">
    <property type="term" value="P:DNA repair"/>
    <property type="evidence" value="ECO:0007669"/>
    <property type="project" value="UniProtKB-KW"/>
</dbReference>
<gene>
    <name evidence="9" type="primary">lhr_4</name>
    <name evidence="9" type="ORF">NCTC10418_03608</name>
</gene>